<dbReference type="SFLD" id="SFLDS00003">
    <property type="entry name" value="Haloacid_Dehalogenase"/>
    <property type="match status" value="1"/>
</dbReference>
<dbReference type="OrthoDB" id="193379at2"/>
<gene>
    <name evidence="5" type="ORF">SAMN04487955_102231</name>
</gene>
<evidence type="ECO:0000256" key="1">
    <source>
        <dbReference type="ARBA" id="ARBA00022723"/>
    </source>
</evidence>
<dbReference type="Gene3D" id="3.40.50.1000">
    <property type="entry name" value="HAD superfamily/HAD-like"/>
    <property type="match status" value="1"/>
</dbReference>
<dbReference type="GO" id="GO:0000287">
    <property type="term" value="F:magnesium ion binding"/>
    <property type="evidence" value="ECO:0007669"/>
    <property type="project" value="TreeGrafter"/>
</dbReference>
<evidence type="ECO:0000259" key="4">
    <source>
        <dbReference type="Pfam" id="PF05116"/>
    </source>
</evidence>
<proteinExistence type="predicted"/>
<dbReference type="Proteomes" id="UP000198693">
    <property type="component" value="Unassembled WGS sequence"/>
</dbReference>
<keyword evidence="6" id="KW-1185">Reference proteome</keyword>
<dbReference type="AlphaFoldDB" id="A0A1I7G3W1"/>
<evidence type="ECO:0000313" key="5">
    <source>
        <dbReference type="EMBL" id="SFU43132.1"/>
    </source>
</evidence>
<dbReference type="SFLD" id="SFLDG01140">
    <property type="entry name" value="C2.B:_Phosphomannomutase_and_P"/>
    <property type="match status" value="1"/>
</dbReference>
<dbReference type="NCBIfam" id="TIGR01484">
    <property type="entry name" value="HAD-SF-IIB"/>
    <property type="match status" value="1"/>
</dbReference>
<dbReference type="Pfam" id="PF05116">
    <property type="entry name" value="S6PP"/>
    <property type="match status" value="1"/>
</dbReference>
<evidence type="ECO:0000256" key="3">
    <source>
        <dbReference type="ARBA" id="ARBA00022842"/>
    </source>
</evidence>
<evidence type="ECO:0000256" key="2">
    <source>
        <dbReference type="ARBA" id="ARBA00022801"/>
    </source>
</evidence>
<protein>
    <submittedName>
        <fullName evidence="5">Mannosyl-3-phosphoglycerate phosphatase</fullName>
    </submittedName>
</protein>
<dbReference type="STRING" id="463301.SAMN04487955_102231"/>
<organism evidence="5 6">
    <name type="scientific">Halomonas korlensis</name>
    <dbReference type="NCBI Taxonomy" id="463301"/>
    <lineage>
        <taxon>Bacteria</taxon>
        <taxon>Pseudomonadati</taxon>
        <taxon>Pseudomonadota</taxon>
        <taxon>Gammaproteobacteria</taxon>
        <taxon>Oceanospirillales</taxon>
        <taxon>Halomonadaceae</taxon>
        <taxon>Halomonas</taxon>
    </lineage>
</organism>
<keyword evidence="2" id="KW-0378">Hydrolase</keyword>
<dbReference type="EMBL" id="FPBP01000002">
    <property type="protein sequence ID" value="SFU43132.1"/>
    <property type="molecule type" value="Genomic_DNA"/>
</dbReference>
<reference evidence="6" key="1">
    <citation type="submission" date="2016-10" db="EMBL/GenBank/DDBJ databases">
        <authorList>
            <person name="Varghese N."/>
            <person name="Submissions S."/>
        </authorList>
    </citation>
    <scope>NUCLEOTIDE SEQUENCE [LARGE SCALE GENOMIC DNA]</scope>
    <source>
        <strain evidence="6">CGMCC 1.6981</strain>
    </source>
</reference>
<accession>A0A1I7G3W1</accession>
<dbReference type="PANTHER" id="PTHR10000">
    <property type="entry name" value="PHOSPHOSERINE PHOSPHATASE"/>
    <property type="match status" value="1"/>
</dbReference>
<keyword evidence="1" id="KW-0479">Metal-binding</keyword>
<keyword evidence="3" id="KW-0460">Magnesium</keyword>
<dbReference type="GO" id="GO:0051479">
    <property type="term" value="P:mannosylglycerate biosynthetic process"/>
    <property type="evidence" value="ECO:0007669"/>
    <property type="project" value="InterPro"/>
</dbReference>
<dbReference type="InterPro" id="IPR006380">
    <property type="entry name" value="SPP-like_dom"/>
</dbReference>
<dbReference type="InterPro" id="IPR036412">
    <property type="entry name" value="HAD-like_sf"/>
</dbReference>
<dbReference type="Gene3D" id="3.30.980.20">
    <property type="entry name" value="Putative mannosyl-3-phosphoglycerate phosphatase, domain 2"/>
    <property type="match status" value="1"/>
</dbReference>
<dbReference type="PANTHER" id="PTHR10000:SF8">
    <property type="entry name" value="HAD SUPERFAMILY HYDROLASE-LIKE, TYPE 3"/>
    <property type="match status" value="1"/>
</dbReference>
<sequence length="293" mass="32465">MPLSRDPLSPDSACRPRLVFSDLDGSLLDHHSYDWTPAKGWLERLSACGVPVIPVTSKTRSELIPLRQAMELQQTPFIAENGAIVGLPHAWCHARLDRDAGSDGLVIRTLGVDIGLIRQRLSVWRERLDASFSTMSEMTLEQVMELTGLTEPEARLARLREGSEPLIWEDEDAMLVRLREGLRGDGLRIVQGGRFWHVTGECDKGSAVGWLIERFESLRGHHPLTLALGDGPNDVAMLERVDQAVLIRGGHDLEVSPDQPALYRSKASGPAGWAEGLDHWWGPLATEGRDAHE</sequence>
<dbReference type="RefSeq" id="WP_089793095.1">
    <property type="nucleotide sequence ID" value="NZ_FPBP01000002.1"/>
</dbReference>
<name>A0A1I7G3W1_9GAMM</name>
<dbReference type="SUPFAM" id="SSF56784">
    <property type="entry name" value="HAD-like"/>
    <property type="match status" value="1"/>
</dbReference>
<dbReference type="GO" id="GO:0005829">
    <property type="term" value="C:cytosol"/>
    <property type="evidence" value="ECO:0007669"/>
    <property type="project" value="TreeGrafter"/>
</dbReference>
<feature type="domain" description="Sucrose phosphatase-like" evidence="4">
    <location>
        <begin position="200"/>
        <end position="280"/>
    </location>
</feature>
<dbReference type="InterPro" id="IPR023214">
    <property type="entry name" value="HAD_sf"/>
</dbReference>
<dbReference type="InterPro" id="IPR006381">
    <property type="entry name" value="HAD-SF-IIB-MPGP"/>
</dbReference>
<dbReference type="Pfam" id="PF08282">
    <property type="entry name" value="Hydrolase_3"/>
    <property type="match status" value="1"/>
</dbReference>
<evidence type="ECO:0000313" key="6">
    <source>
        <dbReference type="Proteomes" id="UP000198693"/>
    </source>
</evidence>
<dbReference type="NCBIfam" id="TIGR01486">
    <property type="entry name" value="HAD-SF-IIB-MPGP"/>
    <property type="match status" value="1"/>
</dbReference>
<dbReference type="InterPro" id="IPR006379">
    <property type="entry name" value="HAD-SF_hydro_IIB"/>
</dbReference>
<dbReference type="SFLD" id="SFLDG01142">
    <property type="entry name" value="C2.B.2:_Mannosyl-3-phosphoglyc"/>
    <property type="match status" value="1"/>
</dbReference>
<dbReference type="GO" id="GO:0050531">
    <property type="term" value="F:mannosyl-3-phosphoglycerate phosphatase activity"/>
    <property type="evidence" value="ECO:0007669"/>
    <property type="project" value="InterPro"/>
</dbReference>